<dbReference type="InterPro" id="IPR058327">
    <property type="entry name" value="DUF8014"/>
</dbReference>
<dbReference type="AlphaFoldDB" id="A0A1H2VVH6"/>
<name>A0A1H2VVH6_HALVA</name>
<accession>A0A1H2VVH6</accession>
<organism evidence="2 3">
    <name type="scientific">Haloarcula vallismortis</name>
    <name type="common">Halobacterium vallismortis</name>
    <dbReference type="NCBI Taxonomy" id="28442"/>
    <lineage>
        <taxon>Archaea</taxon>
        <taxon>Methanobacteriati</taxon>
        <taxon>Methanobacteriota</taxon>
        <taxon>Stenosarchaea group</taxon>
        <taxon>Halobacteria</taxon>
        <taxon>Halobacteriales</taxon>
        <taxon>Haloarculaceae</taxon>
        <taxon>Haloarcula</taxon>
    </lineage>
</organism>
<reference evidence="2 3" key="1">
    <citation type="submission" date="2016-10" db="EMBL/GenBank/DDBJ databases">
        <authorList>
            <person name="de Groot N.N."/>
        </authorList>
    </citation>
    <scope>NUCLEOTIDE SEQUENCE [LARGE SCALE GENOMIC DNA]</scope>
    <source>
        <strain evidence="2 3">DSM 3756</strain>
    </source>
</reference>
<evidence type="ECO:0000313" key="2">
    <source>
        <dbReference type="EMBL" id="SDW72293.1"/>
    </source>
</evidence>
<feature type="domain" description="DUF8014" evidence="1">
    <location>
        <begin position="1"/>
        <end position="54"/>
    </location>
</feature>
<evidence type="ECO:0000259" key="1">
    <source>
        <dbReference type="Pfam" id="PF26046"/>
    </source>
</evidence>
<gene>
    <name evidence="2" type="ORF">SAMN05443574_10653</name>
</gene>
<dbReference type="Pfam" id="PF26046">
    <property type="entry name" value="DUF8014"/>
    <property type="match status" value="1"/>
</dbReference>
<dbReference type="RefSeq" id="WP_004516769.1">
    <property type="nucleotide sequence ID" value="NZ_FNOF01000006.1"/>
</dbReference>
<dbReference type="Proteomes" id="UP000182573">
    <property type="component" value="Unassembled WGS sequence"/>
</dbReference>
<dbReference type="EMBL" id="FNOF01000006">
    <property type="protein sequence ID" value="SDW72293.1"/>
    <property type="molecule type" value="Genomic_DNA"/>
</dbReference>
<protein>
    <recommendedName>
        <fullName evidence="1">DUF8014 domain-containing protein</fullName>
    </recommendedName>
</protein>
<proteinExistence type="predicted"/>
<evidence type="ECO:0000313" key="3">
    <source>
        <dbReference type="Proteomes" id="UP000182573"/>
    </source>
</evidence>
<dbReference type="STRING" id="28442.SAMN05443574_10653"/>
<sequence>MTQCAEDGCENEAAVELHIPWDANREVCPDHARVWAQKDGVVPAPLEGHEDKWP</sequence>